<sequence length="171" mass="18445">MTAHLKLQAHLDRRLRIDAGMPVAYYEILAMLSESPSRSLRMSRLAEVCNSSRSRLSHAVAALEKEGWVSRCATAGDRRGSVAQLTDAGFAALESAAPGHVAEVRACLFDGLTSEQLETLKEVSRILHGTLDRRAAEDGARPSVSREPAGCEPARREPVTHELGGAGSRRS</sequence>
<dbReference type="PANTHER" id="PTHR33164:SF99">
    <property type="entry name" value="MARR FAMILY REGULATORY PROTEIN"/>
    <property type="match status" value="1"/>
</dbReference>
<evidence type="ECO:0000313" key="4">
    <source>
        <dbReference type="Proteomes" id="UP001156389"/>
    </source>
</evidence>
<dbReference type="SUPFAM" id="SSF46785">
    <property type="entry name" value="Winged helix' DNA-binding domain"/>
    <property type="match status" value="1"/>
</dbReference>
<dbReference type="InterPro" id="IPR000835">
    <property type="entry name" value="HTH_MarR-typ"/>
</dbReference>
<accession>A0ABT2JQM7</accession>
<dbReference type="PANTHER" id="PTHR33164">
    <property type="entry name" value="TRANSCRIPTIONAL REGULATOR, MARR FAMILY"/>
    <property type="match status" value="1"/>
</dbReference>
<feature type="domain" description="HTH marR-type" evidence="2">
    <location>
        <begin position="1"/>
        <end position="129"/>
    </location>
</feature>
<dbReference type="SMART" id="SM00347">
    <property type="entry name" value="HTH_MARR"/>
    <property type="match status" value="1"/>
</dbReference>
<dbReference type="RefSeq" id="WP_260217474.1">
    <property type="nucleotide sequence ID" value="NZ_JAJAGO010000004.1"/>
</dbReference>
<comment type="caution">
    <text evidence="3">The sequence shown here is derived from an EMBL/GenBank/DDBJ whole genome shotgun (WGS) entry which is preliminary data.</text>
</comment>
<dbReference type="PROSITE" id="PS50995">
    <property type="entry name" value="HTH_MARR_2"/>
    <property type="match status" value="1"/>
</dbReference>
<name>A0ABT2JQM7_9ACTN</name>
<evidence type="ECO:0000256" key="1">
    <source>
        <dbReference type="SAM" id="MobiDB-lite"/>
    </source>
</evidence>
<evidence type="ECO:0000259" key="2">
    <source>
        <dbReference type="PROSITE" id="PS50995"/>
    </source>
</evidence>
<dbReference type="InterPro" id="IPR036390">
    <property type="entry name" value="WH_DNA-bd_sf"/>
</dbReference>
<dbReference type="InterPro" id="IPR039422">
    <property type="entry name" value="MarR/SlyA-like"/>
</dbReference>
<protein>
    <submittedName>
        <fullName evidence="3">MarR family transcriptional regulator</fullName>
    </submittedName>
</protein>
<evidence type="ECO:0000313" key="3">
    <source>
        <dbReference type="EMBL" id="MCT2590165.1"/>
    </source>
</evidence>
<dbReference type="InterPro" id="IPR036388">
    <property type="entry name" value="WH-like_DNA-bd_sf"/>
</dbReference>
<feature type="region of interest" description="Disordered" evidence="1">
    <location>
        <begin position="134"/>
        <end position="171"/>
    </location>
</feature>
<gene>
    <name evidence="3" type="ORF">LHJ74_09610</name>
</gene>
<keyword evidence="4" id="KW-1185">Reference proteome</keyword>
<organism evidence="3 4">
    <name type="scientific">Streptomyces gossypii</name>
    <dbReference type="NCBI Taxonomy" id="2883101"/>
    <lineage>
        <taxon>Bacteria</taxon>
        <taxon>Bacillati</taxon>
        <taxon>Actinomycetota</taxon>
        <taxon>Actinomycetes</taxon>
        <taxon>Kitasatosporales</taxon>
        <taxon>Streptomycetaceae</taxon>
        <taxon>Streptomyces</taxon>
    </lineage>
</organism>
<proteinExistence type="predicted"/>
<dbReference type="Pfam" id="PF12802">
    <property type="entry name" value="MarR_2"/>
    <property type="match status" value="1"/>
</dbReference>
<dbReference type="Proteomes" id="UP001156389">
    <property type="component" value="Unassembled WGS sequence"/>
</dbReference>
<reference evidence="3 4" key="1">
    <citation type="submission" date="2021-10" db="EMBL/GenBank/DDBJ databases">
        <title>Streptomyces gossypii sp. nov., isolated from soil collected from cotton field.</title>
        <authorList>
            <person name="Ge X."/>
            <person name="Chen X."/>
            <person name="Liu W."/>
        </authorList>
    </citation>
    <scope>NUCLEOTIDE SEQUENCE [LARGE SCALE GENOMIC DNA]</scope>
    <source>
        <strain evidence="3 4">N2-109</strain>
    </source>
</reference>
<dbReference type="EMBL" id="JAJAGO010000004">
    <property type="protein sequence ID" value="MCT2590165.1"/>
    <property type="molecule type" value="Genomic_DNA"/>
</dbReference>
<dbReference type="Gene3D" id="1.10.10.10">
    <property type="entry name" value="Winged helix-like DNA-binding domain superfamily/Winged helix DNA-binding domain"/>
    <property type="match status" value="1"/>
</dbReference>
<dbReference type="PRINTS" id="PR00598">
    <property type="entry name" value="HTHMARR"/>
</dbReference>